<name>A0AA38DSP9_9ENTR</name>
<dbReference type="AlphaFoldDB" id="A0AA38DSP9"/>
<protein>
    <submittedName>
        <fullName evidence="1">Uncharacterized protein</fullName>
    </submittedName>
</protein>
<sequence length="122" mass="14387">MKNHCYIRVYDGNANKIYDVGPFDYSGNEPFFQTESAINWIYKQIGIIKTKYPDSPLIKHKWCYVKDDFSGSKVDIRVEINNIMFETFNLLSPETHNVIDEQTTYEYPDWVKTENDNANENT</sequence>
<reference evidence="1" key="2">
    <citation type="submission" date="2020-11" db="EMBL/GenBank/DDBJ databases">
        <authorList>
            <consortium name="NCBI Pathogen Detection Project"/>
        </authorList>
    </citation>
    <scope>NUCLEOTIDE SEQUENCE</scope>
    <source>
        <strain evidence="1">RS189</strain>
    </source>
</reference>
<proteinExistence type="predicted"/>
<gene>
    <name evidence="1" type="ORF">JAW44_001974</name>
</gene>
<reference evidence="1" key="1">
    <citation type="journal article" date="2018" name="Genome Biol.">
        <title>SKESA: strategic k-mer extension for scrupulous assemblies.</title>
        <authorList>
            <person name="Souvorov A."/>
            <person name="Agarwala R."/>
            <person name="Lipman D.J."/>
        </authorList>
    </citation>
    <scope>NUCLEOTIDE SEQUENCE</scope>
    <source>
        <strain evidence="1">RS189</strain>
    </source>
</reference>
<organism evidence="1 2">
    <name type="scientific">Citrobacter werkmanii</name>
    <dbReference type="NCBI Taxonomy" id="67827"/>
    <lineage>
        <taxon>Bacteria</taxon>
        <taxon>Pseudomonadati</taxon>
        <taxon>Pseudomonadota</taxon>
        <taxon>Gammaproteobacteria</taxon>
        <taxon>Enterobacterales</taxon>
        <taxon>Enterobacteriaceae</taxon>
        <taxon>Citrobacter</taxon>
        <taxon>Citrobacter freundii complex</taxon>
    </lineage>
</organism>
<evidence type="ECO:0000313" key="1">
    <source>
        <dbReference type="EMBL" id="HAT7592245.1"/>
    </source>
</evidence>
<dbReference type="Proteomes" id="UP000867745">
    <property type="component" value="Unassembled WGS sequence"/>
</dbReference>
<evidence type="ECO:0000313" key="2">
    <source>
        <dbReference type="Proteomes" id="UP000867745"/>
    </source>
</evidence>
<dbReference type="EMBL" id="DACUGV010000002">
    <property type="protein sequence ID" value="HAT7592245.1"/>
    <property type="molecule type" value="Genomic_DNA"/>
</dbReference>
<comment type="caution">
    <text evidence="1">The sequence shown here is derived from an EMBL/GenBank/DDBJ whole genome shotgun (WGS) entry which is preliminary data.</text>
</comment>
<accession>A0AA38DSP9</accession>